<comment type="caution">
    <text evidence="2">The sequence shown here is derived from an EMBL/GenBank/DDBJ whole genome shotgun (WGS) entry which is preliminary data.</text>
</comment>
<sequence>MALPFVGSSMETAPTSLSPERESDGRPSPTSSVLDNVATLIANIRNRCTSQKESIPRSSPQTSSSPTGLASISAANDPTPTFDFSSDTESSEDLVPLAKLKKGARKRILFSAKTHSLSQNFLMFLDQRLTLEPVEIIMVEIQSLLTLDRS</sequence>
<protein>
    <submittedName>
        <fullName evidence="2">Uncharacterized protein</fullName>
    </submittedName>
</protein>
<reference evidence="2 3" key="1">
    <citation type="journal article" date="2021" name="BMC Genomics">
        <title>Datura genome reveals duplications of psychoactive alkaloid biosynthetic genes and high mutation rate following tissue culture.</title>
        <authorList>
            <person name="Rajewski A."/>
            <person name="Carter-House D."/>
            <person name="Stajich J."/>
            <person name="Litt A."/>
        </authorList>
    </citation>
    <scope>NUCLEOTIDE SEQUENCE [LARGE SCALE GENOMIC DNA]</scope>
    <source>
        <strain evidence="2">AR-01</strain>
    </source>
</reference>
<feature type="compositionally biased region" description="Polar residues" evidence="1">
    <location>
        <begin position="9"/>
        <end position="18"/>
    </location>
</feature>
<proteinExistence type="predicted"/>
<evidence type="ECO:0000256" key="1">
    <source>
        <dbReference type="SAM" id="MobiDB-lite"/>
    </source>
</evidence>
<evidence type="ECO:0000313" key="2">
    <source>
        <dbReference type="EMBL" id="MCD7463472.1"/>
    </source>
</evidence>
<feature type="compositionally biased region" description="Polar residues" evidence="1">
    <location>
        <begin position="67"/>
        <end position="79"/>
    </location>
</feature>
<keyword evidence="3" id="KW-1185">Reference proteome</keyword>
<evidence type="ECO:0000313" key="3">
    <source>
        <dbReference type="Proteomes" id="UP000823775"/>
    </source>
</evidence>
<gene>
    <name evidence="2" type="ORF">HAX54_050634</name>
</gene>
<feature type="region of interest" description="Disordered" evidence="1">
    <location>
        <begin position="48"/>
        <end position="91"/>
    </location>
</feature>
<name>A0ABS8SYQ8_DATST</name>
<dbReference type="Proteomes" id="UP000823775">
    <property type="component" value="Unassembled WGS sequence"/>
</dbReference>
<accession>A0ABS8SYQ8</accession>
<organism evidence="2 3">
    <name type="scientific">Datura stramonium</name>
    <name type="common">Jimsonweed</name>
    <name type="synonym">Common thornapple</name>
    <dbReference type="NCBI Taxonomy" id="4076"/>
    <lineage>
        <taxon>Eukaryota</taxon>
        <taxon>Viridiplantae</taxon>
        <taxon>Streptophyta</taxon>
        <taxon>Embryophyta</taxon>
        <taxon>Tracheophyta</taxon>
        <taxon>Spermatophyta</taxon>
        <taxon>Magnoliopsida</taxon>
        <taxon>eudicotyledons</taxon>
        <taxon>Gunneridae</taxon>
        <taxon>Pentapetalae</taxon>
        <taxon>asterids</taxon>
        <taxon>lamiids</taxon>
        <taxon>Solanales</taxon>
        <taxon>Solanaceae</taxon>
        <taxon>Solanoideae</taxon>
        <taxon>Datureae</taxon>
        <taxon>Datura</taxon>
    </lineage>
</organism>
<dbReference type="EMBL" id="JACEIK010000889">
    <property type="protein sequence ID" value="MCD7463472.1"/>
    <property type="molecule type" value="Genomic_DNA"/>
</dbReference>
<feature type="compositionally biased region" description="Low complexity" evidence="1">
    <location>
        <begin position="56"/>
        <end position="66"/>
    </location>
</feature>
<feature type="region of interest" description="Disordered" evidence="1">
    <location>
        <begin position="1"/>
        <end position="36"/>
    </location>
</feature>